<comment type="caution">
    <text evidence="2">The sequence shown here is derived from an EMBL/GenBank/DDBJ whole genome shotgun (WGS) entry which is preliminary data.</text>
</comment>
<feature type="transmembrane region" description="Helical" evidence="1">
    <location>
        <begin position="30"/>
        <end position="55"/>
    </location>
</feature>
<evidence type="ECO:0008006" key="4">
    <source>
        <dbReference type="Google" id="ProtNLM"/>
    </source>
</evidence>
<sequence length="175" mass="19654">MNYKLILLFLFALLTDYFVFFPLSGTKETLIVPVLLVAIAVTADYNSMLLAGFLFSGAAELIGGFNTGTLILPFLGVALIYFGMDKFLSLKSAQYRFQDGILRLVPETLLVAGLVYIFQTLSFMAARFIHGEGLEYARSLHFYNYKILIIVLIQTFIVVGLLKYTRSKPKYGIYA</sequence>
<keyword evidence="1" id="KW-0472">Membrane</keyword>
<name>A0A0G1KFZ1_9BACT</name>
<proteinExistence type="predicted"/>
<feature type="transmembrane region" description="Helical" evidence="1">
    <location>
        <begin position="6"/>
        <end position="23"/>
    </location>
</feature>
<reference evidence="2 3" key="1">
    <citation type="journal article" date="2015" name="Nature">
        <title>rRNA introns, odd ribosomes, and small enigmatic genomes across a large radiation of phyla.</title>
        <authorList>
            <person name="Brown C.T."/>
            <person name="Hug L.A."/>
            <person name="Thomas B.C."/>
            <person name="Sharon I."/>
            <person name="Castelle C.J."/>
            <person name="Singh A."/>
            <person name="Wilkins M.J."/>
            <person name="Williams K.H."/>
            <person name="Banfield J.F."/>
        </authorList>
    </citation>
    <scope>NUCLEOTIDE SEQUENCE [LARGE SCALE GENOMIC DNA]</scope>
</reference>
<dbReference type="EMBL" id="LCJR01000003">
    <property type="protein sequence ID" value="KKT82646.1"/>
    <property type="molecule type" value="Genomic_DNA"/>
</dbReference>
<organism evidence="2 3">
    <name type="scientific">Candidatus Yanofskybacteria bacterium GW2011_GWA2_44_9</name>
    <dbReference type="NCBI Taxonomy" id="1619025"/>
    <lineage>
        <taxon>Bacteria</taxon>
        <taxon>Candidatus Yanofskyibacteriota</taxon>
    </lineage>
</organism>
<feature type="transmembrane region" description="Helical" evidence="1">
    <location>
        <begin position="61"/>
        <end position="83"/>
    </location>
</feature>
<evidence type="ECO:0000313" key="3">
    <source>
        <dbReference type="Proteomes" id="UP000034032"/>
    </source>
</evidence>
<dbReference type="AlphaFoldDB" id="A0A0G1KFZ1"/>
<keyword evidence="1" id="KW-0812">Transmembrane</keyword>
<feature type="transmembrane region" description="Helical" evidence="1">
    <location>
        <begin position="142"/>
        <end position="162"/>
    </location>
</feature>
<feature type="transmembrane region" description="Helical" evidence="1">
    <location>
        <begin position="104"/>
        <end position="130"/>
    </location>
</feature>
<keyword evidence="1" id="KW-1133">Transmembrane helix</keyword>
<protein>
    <recommendedName>
        <fullName evidence="4">Rod shape-determining protein MreD</fullName>
    </recommendedName>
</protein>
<gene>
    <name evidence="2" type="ORF">UW79_C0003G0027</name>
</gene>
<accession>A0A0G1KFZ1</accession>
<evidence type="ECO:0000256" key="1">
    <source>
        <dbReference type="SAM" id="Phobius"/>
    </source>
</evidence>
<evidence type="ECO:0000313" key="2">
    <source>
        <dbReference type="EMBL" id="KKT82646.1"/>
    </source>
</evidence>
<dbReference type="Proteomes" id="UP000034032">
    <property type="component" value="Unassembled WGS sequence"/>
</dbReference>